<dbReference type="RefSeq" id="WP_168037141.1">
    <property type="nucleotide sequence ID" value="NZ_JAATJH010000002.1"/>
</dbReference>
<name>A0ABX0XAW4_9BACT</name>
<dbReference type="Proteomes" id="UP000770785">
    <property type="component" value="Unassembled WGS sequence"/>
</dbReference>
<keyword evidence="1" id="KW-0732">Signal</keyword>
<reference evidence="2 3" key="1">
    <citation type="submission" date="2020-03" db="EMBL/GenBank/DDBJ databases">
        <title>Genomic Encyclopedia of Type Strains, Phase IV (KMG-IV): sequencing the most valuable type-strain genomes for metagenomic binning, comparative biology and taxonomic classification.</title>
        <authorList>
            <person name="Goeker M."/>
        </authorList>
    </citation>
    <scope>NUCLEOTIDE SEQUENCE [LARGE SCALE GENOMIC DNA]</scope>
    <source>
        <strain evidence="2 3">DSM 105096</strain>
    </source>
</reference>
<dbReference type="EMBL" id="JAATJH010000002">
    <property type="protein sequence ID" value="NJC26396.1"/>
    <property type="molecule type" value="Genomic_DNA"/>
</dbReference>
<proteinExistence type="predicted"/>
<keyword evidence="3" id="KW-1185">Reference proteome</keyword>
<evidence type="ECO:0000256" key="1">
    <source>
        <dbReference type="SAM" id="SignalP"/>
    </source>
</evidence>
<gene>
    <name evidence="2" type="ORF">GGR27_001895</name>
</gene>
<dbReference type="InterPro" id="IPR005901">
    <property type="entry name" value="GLPGLI"/>
</dbReference>
<sequence length="259" mass="29520">MSKLLTILILLLFWSLAPLSAQNYEVTYNGFIGTRNGTFRTGKTVLQFNDTASVYLYPDWPIEGWMFSDDGGGTYRIFPDQEQFRTYTSLTMNVQYETNEYSSMNGTNFVFTHELNKIDWSISGDTVVIGGYTSYRAETDFGGRHYTAYFSPEIPVPFGPYLFGGLPGLIMEMQSDDGLVAYAFEYLRPIDNGDNIHPPTLARYITDEDFEKYVIDLLLSVENLSTESSTTTNGNPPSNHDIIKDRWTIVKDYKRARGY</sequence>
<comment type="caution">
    <text evidence="2">The sequence shown here is derived from an EMBL/GenBank/DDBJ whole genome shotgun (WGS) entry which is preliminary data.</text>
</comment>
<feature type="chain" id="PRO_5047229498" evidence="1">
    <location>
        <begin position="24"/>
        <end position="259"/>
    </location>
</feature>
<evidence type="ECO:0000313" key="2">
    <source>
        <dbReference type="EMBL" id="NJC26396.1"/>
    </source>
</evidence>
<organism evidence="2 3">
    <name type="scientific">Neolewinella antarctica</name>
    <dbReference type="NCBI Taxonomy" id="442734"/>
    <lineage>
        <taxon>Bacteria</taxon>
        <taxon>Pseudomonadati</taxon>
        <taxon>Bacteroidota</taxon>
        <taxon>Saprospiria</taxon>
        <taxon>Saprospirales</taxon>
        <taxon>Lewinellaceae</taxon>
        <taxon>Neolewinella</taxon>
    </lineage>
</organism>
<protein>
    <submittedName>
        <fullName evidence="2">GLPGLI family protein</fullName>
    </submittedName>
</protein>
<feature type="signal peptide" evidence="1">
    <location>
        <begin position="1"/>
        <end position="23"/>
    </location>
</feature>
<dbReference type="NCBIfam" id="TIGR01200">
    <property type="entry name" value="GLPGLI"/>
    <property type="match status" value="1"/>
</dbReference>
<evidence type="ECO:0000313" key="3">
    <source>
        <dbReference type="Proteomes" id="UP000770785"/>
    </source>
</evidence>
<accession>A0ABX0XAW4</accession>
<dbReference type="Pfam" id="PF09697">
    <property type="entry name" value="Porph_ging"/>
    <property type="match status" value="1"/>
</dbReference>